<comment type="miscellaneous">
    <text evidence="14">Carbon 2 of the heme B porphyrin ring is defined according to the Fischer nomenclature.</text>
</comment>
<evidence type="ECO:0000256" key="12">
    <source>
        <dbReference type="ARBA" id="ARBA00042475"/>
    </source>
</evidence>
<keyword evidence="4 14" id="KW-1003">Cell membrane</keyword>
<dbReference type="NCBIfam" id="TIGR01473">
    <property type="entry name" value="cyoE_ctaB"/>
    <property type="match status" value="1"/>
</dbReference>
<dbReference type="PROSITE" id="PS00943">
    <property type="entry name" value="UBIA"/>
    <property type="match status" value="1"/>
</dbReference>
<feature type="transmembrane region" description="Helical" evidence="14">
    <location>
        <begin position="215"/>
        <end position="234"/>
    </location>
</feature>
<keyword evidence="16" id="KW-1185">Reference proteome</keyword>
<gene>
    <name evidence="14 15" type="primary">ctaB</name>
    <name evidence="15" type="ORF">MPC4_140039</name>
</gene>
<comment type="catalytic activity">
    <reaction evidence="13 14">
        <text>heme b + (2E,6E)-farnesyl diphosphate + H2O = Fe(II)-heme o + diphosphate</text>
        <dbReference type="Rhea" id="RHEA:28070"/>
        <dbReference type="ChEBI" id="CHEBI:15377"/>
        <dbReference type="ChEBI" id="CHEBI:33019"/>
        <dbReference type="ChEBI" id="CHEBI:60344"/>
        <dbReference type="ChEBI" id="CHEBI:60530"/>
        <dbReference type="ChEBI" id="CHEBI:175763"/>
        <dbReference type="EC" id="2.5.1.141"/>
    </reaction>
</comment>
<reference evidence="15 16" key="1">
    <citation type="submission" date="2019-05" db="EMBL/GenBank/DDBJ databases">
        <authorList>
            <person name="Farhan Ul Haque M."/>
        </authorList>
    </citation>
    <scope>NUCLEOTIDE SEQUENCE [LARGE SCALE GENOMIC DNA]</scope>
    <source>
        <strain evidence="15">2</strain>
    </source>
</reference>
<evidence type="ECO:0000313" key="16">
    <source>
        <dbReference type="Proteomes" id="UP000485880"/>
    </source>
</evidence>
<evidence type="ECO:0000313" key="15">
    <source>
        <dbReference type="EMBL" id="VTZ49140.1"/>
    </source>
</evidence>
<evidence type="ECO:0000256" key="8">
    <source>
        <dbReference type="ARBA" id="ARBA00023133"/>
    </source>
</evidence>
<feature type="transmembrane region" description="Helical" evidence="14">
    <location>
        <begin position="117"/>
        <end position="140"/>
    </location>
</feature>
<evidence type="ECO:0000256" key="11">
    <source>
        <dbReference type="ARBA" id="ARBA00040810"/>
    </source>
</evidence>
<dbReference type="InterPro" id="IPR006369">
    <property type="entry name" value="Protohaem_IX_farnesylTrfase"/>
</dbReference>
<dbReference type="GO" id="GO:0048034">
    <property type="term" value="P:heme O biosynthetic process"/>
    <property type="evidence" value="ECO:0007669"/>
    <property type="project" value="UniProtKB-UniRule"/>
</dbReference>
<comment type="pathway">
    <text evidence="2 14">Porphyrin-containing compound metabolism; heme O biosynthesis; heme O from protoheme: step 1/1.</text>
</comment>
<evidence type="ECO:0000256" key="3">
    <source>
        <dbReference type="ARBA" id="ARBA00012292"/>
    </source>
</evidence>
<dbReference type="CDD" id="cd13957">
    <property type="entry name" value="PT_UbiA_Cox10"/>
    <property type="match status" value="1"/>
</dbReference>
<feature type="transmembrane region" description="Helical" evidence="14">
    <location>
        <begin position="345"/>
        <end position="363"/>
    </location>
</feature>
<sequence>MKISEDKRTFERIKTPSAFGLRPSTTPFRSIGASFLTSSPQRQGFCRRAPEYVVNSNVEAVRHMSFISETGNGAQDLAVSIATPGDYIALLKPRVMSLVIFTALTGMLIAPTHVNPIIAFASLLAIAVGAGASGALNMWYDADIDAVMRRTKKRPIPAGRVTKESAFSFGAILTVLSVLTLGFVANWLAAALLAFTIFFYVVIYTMWLKRSTPQNIVIGGAAGAFPPMVGYLAVTGHVSLASLTLFAIIFVWTPPHFWALALVKADDFARAGIPMLPNVKGADRTRRDILLYAFILAPLGLAPWLIGFASPVYGLLAFVLGVLMLFHAARVYLVRDGDQANRFAMRMFAFSIIYLFLLFAEIVGERTLAMMQIAAPLSW</sequence>
<evidence type="ECO:0000256" key="1">
    <source>
        <dbReference type="ARBA" id="ARBA00004651"/>
    </source>
</evidence>
<evidence type="ECO:0000256" key="6">
    <source>
        <dbReference type="ARBA" id="ARBA00022692"/>
    </source>
</evidence>
<keyword evidence="5 14" id="KW-0808">Transferase</keyword>
<dbReference type="InterPro" id="IPR030470">
    <property type="entry name" value="UbiA_prenylTrfase_CS"/>
</dbReference>
<dbReference type="GO" id="GO:0005886">
    <property type="term" value="C:plasma membrane"/>
    <property type="evidence" value="ECO:0007669"/>
    <property type="project" value="UniProtKB-SubCell"/>
</dbReference>
<dbReference type="Gene3D" id="1.10.357.140">
    <property type="entry name" value="UbiA prenyltransferase"/>
    <property type="match status" value="1"/>
</dbReference>
<comment type="subcellular location">
    <subcellularLocation>
        <location evidence="1 14">Cell membrane</location>
        <topology evidence="1 14">Multi-pass membrane protein</topology>
    </subcellularLocation>
</comment>
<proteinExistence type="inferred from homology"/>
<dbReference type="EC" id="2.5.1.141" evidence="3 14"/>
<feature type="transmembrane region" description="Helical" evidence="14">
    <location>
        <begin position="240"/>
        <end position="263"/>
    </location>
</feature>
<keyword evidence="8 14" id="KW-0350">Heme biosynthesis</keyword>
<dbReference type="AlphaFoldDB" id="A0A8B6M4A8"/>
<evidence type="ECO:0000256" key="10">
    <source>
        <dbReference type="ARBA" id="ARBA00030253"/>
    </source>
</evidence>
<dbReference type="EMBL" id="CABFMQ020000046">
    <property type="protein sequence ID" value="VTZ49140.1"/>
    <property type="molecule type" value="Genomic_DNA"/>
</dbReference>
<feature type="transmembrane region" description="Helical" evidence="14">
    <location>
        <begin position="95"/>
        <end position="111"/>
    </location>
</feature>
<evidence type="ECO:0000256" key="2">
    <source>
        <dbReference type="ARBA" id="ARBA00004919"/>
    </source>
</evidence>
<name>A0A8B6M4A8_METTU</name>
<organism evidence="15 16">
    <name type="scientific">Methylocella tundrae</name>
    <dbReference type="NCBI Taxonomy" id="227605"/>
    <lineage>
        <taxon>Bacteria</taxon>
        <taxon>Pseudomonadati</taxon>
        <taxon>Pseudomonadota</taxon>
        <taxon>Alphaproteobacteria</taxon>
        <taxon>Hyphomicrobiales</taxon>
        <taxon>Beijerinckiaceae</taxon>
        <taxon>Methylocella</taxon>
    </lineage>
</organism>
<accession>A0A8B6M4A8</accession>
<dbReference type="Pfam" id="PF01040">
    <property type="entry name" value="UbiA"/>
    <property type="match status" value="1"/>
</dbReference>
<feature type="transmembrane region" description="Helical" evidence="14">
    <location>
        <begin position="161"/>
        <end position="181"/>
    </location>
</feature>
<dbReference type="PANTHER" id="PTHR43448:SF7">
    <property type="entry name" value="4-HYDROXYBENZOATE SOLANESYLTRANSFERASE"/>
    <property type="match status" value="1"/>
</dbReference>
<dbReference type="PANTHER" id="PTHR43448">
    <property type="entry name" value="PROTOHEME IX FARNESYLTRANSFERASE, MITOCHONDRIAL"/>
    <property type="match status" value="1"/>
</dbReference>
<comment type="similarity">
    <text evidence="14">Belongs to the UbiA prenyltransferase family. Protoheme IX farnesyltransferase subfamily.</text>
</comment>
<evidence type="ECO:0000256" key="7">
    <source>
        <dbReference type="ARBA" id="ARBA00022989"/>
    </source>
</evidence>
<dbReference type="FunFam" id="1.10.357.140:FF:000001">
    <property type="entry name" value="Protoheme IX farnesyltransferase"/>
    <property type="match status" value="1"/>
</dbReference>
<feature type="transmembrane region" description="Helical" evidence="14">
    <location>
        <begin position="289"/>
        <end position="306"/>
    </location>
</feature>
<comment type="function">
    <text evidence="14">Converts heme B (protoheme IX) to heme O by substitution of the vinyl group on carbon 2 of heme B porphyrin ring with a hydroxyethyl farnesyl side group.</text>
</comment>
<protein>
    <recommendedName>
        <fullName evidence="11 14">Protoheme IX farnesyltransferase</fullName>
        <ecNumber evidence="3 14">2.5.1.141</ecNumber>
    </recommendedName>
    <alternativeName>
        <fullName evidence="12 14">Heme B farnesyltransferase</fullName>
    </alternativeName>
    <alternativeName>
        <fullName evidence="10 14">Heme O synthase</fullName>
    </alternativeName>
</protein>
<evidence type="ECO:0000256" key="14">
    <source>
        <dbReference type="HAMAP-Rule" id="MF_00154"/>
    </source>
</evidence>
<feature type="transmembrane region" description="Helical" evidence="14">
    <location>
        <begin position="312"/>
        <end position="333"/>
    </location>
</feature>
<dbReference type="NCBIfam" id="NF003349">
    <property type="entry name" value="PRK04375.1-2"/>
    <property type="match status" value="1"/>
</dbReference>
<evidence type="ECO:0000256" key="4">
    <source>
        <dbReference type="ARBA" id="ARBA00022475"/>
    </source>
</evidence>
<dbReference type="GO" id="GO:0008495">
    <property type="term" value="F:protoheme IX farnesyltransferase activity"/>
    <property type="evidence" value="ECO:0007669"/>
    <property type="project" value="UniProtKB-UniRule"/>
</dbReference>
<dbReference type="Proteomes" id="UP000485880">
    <property type="component" value="Unassembled WGS sequence"/>
</dbReference>
<keyword evidence="7 14" id="KW-1133">Transmembrane helix</keyword>
<evidence type="ECO:0000256" key="9">
    <source>
        <dbReference type="ARBA" id="ARBA00023136"/>
    </source>
</evidence>
<dbReference type="InterPro" id="IPR000537">
    <property type="entry name" value="UbiA_prenyltransferase"/>
</dbReference>
<dbReference type="UniPathway" id="UPA00834">
    <property type="reaction ID" value="UER00712"/>
</dbReference>
<keyword evidence="6 14" id="KW-0812">Transmembrane</keyword>
<dbReference type="HAMAP" id="MF_00154">
    <property type="entry name" value="CyoE_CtaB"/>
    <property type="match status" value="1"/>
</dbReference>
<comment type="caution">
    <text evidence="15">The sequence shown here is derived from an EMBL/GenBank/DDBJ whole genome shotgun (WGS) entry which is preliminary data.</text>
</comment>
<keyword evidence="9 14" id="KW-0472">Membrane</keyword>
<dbReference type="InterPro" id="IPR044878">
    <property type="entry name" value="UbiA_sf"/>
</dbReference>
<evidence type="ECO:0000256" key="13">
    <source>
        <dbReference type="ARBA" id="ARBA00047690"/>
    </source>
</evidence>
<feature type="transmembrane region" description="Helical" evidence="14">
    <location>
        <begin position="187"/>
        <end position="208"/>
    </location>
</feature>
<evidence type="ECO:0000256" key="5">
    <source>
        <dbReference type="ARBA" id="ARBA00022679"/>
    </source>
</evidence>